<gene>
    <name evidence="1" type="ORF">AMELA_G00050040</name>
</gene>
<name>A0A7J6B5K3_AMEME</name>
<organism evidence="1 2">
    <name type="scientific">Ameiurus melas</name>
    <name type="common">Black bullhead</name>
    <name type="synonym">Silurus melas</name>
    <dbReference type="NCBI Taxonomy" id="219545"/>
    <lineage>
        <taxon>Eukaryota</taxon>
        <taxon>Metazoa</taxon>
        <taxon>Chordata</taxon>
        <taxon>Craniata</taxon>
        <taxon>Vertebrata</taxon>
        <taxon>Euteleostomi</taxon>
        <taxon>Actinopterygii</taxon>
        <taxon>Neopterygii</taxon>
        <taxon>Teleostei</taxon>
        <taxon>Ostariophysi</taxon>
        <taxon>Siluriformes</taxon>
        <taxon>Ictaluridae</taxon>
        <taxon>Ameiurus</taxon>
    </lineage>
</organism>
<dbReference type="PANTHER" id="PTHR46282:SF2">
    <property type="entry name" value="LEUCINE-RICH MELANOCYTE DIFFERENTIATION-ASSOCIATED PROTEIN"/>
    <property type="match status" value="1"/>
</dbReference>
<dbReference type="InterPro" id="IPR032675">
    <property type="entry name" value="LRR_dom_sf"/>
</dbReference>
<proteinExistence type="predicted"/>
<dbReference type="GO" id="GO:0030318">
    <property type="term" value="P:melanocyte differentiation"/>
    <property type="evidence" value="ECO:0007669"/>
    <property type="project" value="TreeGrafter"/>
</dbReference>
<evidence type="ECO:0000313" key="1">
    <source>
        <dbReference type="EMBL" id="KAF4090275.1"/>
    </source>
</evidence>
<sequence length="205" mass="24051">MMDDKLNLCRGSEAQRCFCVPSHDLQHSERRVIDRRQICSSLPAECQQLIPEFCCEVRSLSKLGRDIEALLEHLQEVTPALEYLSLLGNEACPNQLVSLDKDEDDYQRYRYFVLHKLRNLKFLDSRRVTQTEHLEAKARGEFMKVVRPKTEQDLTDHRSDITSMPYTPLPRSKDEKNPKGVFAKCRYIYYGKHSEGNRFIRNDQL</sequence>
<dbReference type="EMBL" id="JAAGNN010000004">
    <property type="protein sequence ID" value="KAF4090275.1"/>
    <property type="molecule type" value="Genomic_DNA"/>
</dbReference>
<evidence type="ECO:0008006" key="3">
    <source>
        <dbReference type="Google" id="ProtNLM"/>
    </source>
</evidence>
<dbReference type="Proteomes" id="UP000593565">
    <property type="component" value="Unassembled WGS sequence"/>
</dbReference>
<protein>
    <recommendedName>
        <fullName evidence="3">Leucine rich melanocyte differentiation associated</fullName>
    </recommendedName>
</protein>
<dbReference type="InterPro" id="IPR043313">
    <property type="entry name" value="LRMDA"/>
</dbReference>
<comment type="caution">
    <text evidence="1">The sequence shown here is derived from an EMBL/GenBank/DDBJ whole genome shotgun (WGS) entry which is preliminary data.</text>
</comment>
<dbReference type="Gene3D" id="3.80.10.10">
    <property type="entry name" value="Ribonuclease Inhibitor"/>
    <property type="match status" value="1"/>
</dbReference>
<dbReference type="PANTHER" id="PTHR46282">
    <property type="entry name" value="LEUCINE-RICH MELANOCYTE DIFFERENTIATION-ASSOCIATED PROTEIN"/>
    <property type="match status" value="1"/>
</dbReference>
<reference evidence="1 2" key="1">
    <citation type="submission" date="2020-02" db="EMBL/GenBank/DDBJ databases">
        <title>A chromosome-scale genome assembly of the black bullhead catfish (Ameiurus melas).</title>
        <authorList>
            <person name="Wen M."/>
            <person name="Zham M."/>
            <person name="Cabau C."/>
            <person name="Klopp C."/>
            <person name="Donnadieu C."/>
            <person name="Roques C."/>
            <person name="Bouchez O."/>
            <person name="Lampietro C."/>
            <person name="Jouanno E."/>
            <person name="Herpin A."/>
            <person name="Louis A."/>
            <person name="Berthelot C."/>
            <person name="Parey E."/>
            <person name="Roest-Crollius H."/>
            <person name="Braasch I."/>
            <person name="Postlethwait J."/>
            <person name="Robinson-Rechavi M."/>
            <person name="Echchiki A."/>
            <person name="Begum T."/>
            <person name="Montfort J."/>
            <person name="Schartl M."/>
            <person name="Bobe J."/>
            <person name="Guiguen Y."/>
        </authorList>
    </citation>
    <scope>NUCLEOTIDE SEQUENCE [LARGE SCALE GENOMIC DNA]</scope>
    <source>
        <strain evidence="1">M_S1</strain>
        <tissue evidence="1">Blood</tissue>
    </source>
</reference>
<keyword evidence="2" id="KW-1185">Reference proteome</keyword>
<evidence type="ECO:0000313" key="2">
    <source>
        <dbReference type="Proteomes" id="UP000593565"/>
    </source>
</evidence>
<dbReference type="AlphaFoldDB" id="A0A7J6B5K3"/>
<accession>A0A7J6B5K3</accession>